<dbReference type="InterPro" id="IPR029063">
    <property type="entry name" value="SAM-dependent_MTases_sf"/>
</dbReference>
<protein>
    <submittedName>
        <fullName evidence="5">Class I SAM-dependent methyltransferase</fullName>
        <ecNumber evidence="5">2.1.-.-</ecNumber>
    </submittedName>
</protein>
<keyword evidence="6" id="KW-1185">Reference proteome</keyword>
<dbReference type="Pfam" id="PF13649">
    <property type="entry name" value="Methyltransf_25"/>
    <property type="match status" value="1"/>
</dbReference>
<keyword evidence="1 5" id="KW-0489">Methyltransferase</keyword>
<dbReference type="GO" id="GO:0032259">
    <property type="term" value="P:methylation"/>
    <property type="evidence" value="ECO:0007669"/>
    <property type="project" value="UniProtKB-KW"/>
</dbReference>
<name>A0ABV2XTU2_9ACTN</name>
<sequence length="294" mass="31036">MNTIANRQQAEAWNDWEGVLWAEQPERYNGMMGAFNAPLFAAAGIAAADRVLDVGCGTGQTTRLAARQARDGHVVGIDLSAPMLERARRDAATEGLDNVTFEQGDAQVHPFPDGGFDVLISRGGVMFFADHIAAFTHLRHALVPDGRLALLGPQPAGPDSAYARATAALTPFLREASPASRGMGSLLDPGRIRHVLAAGGFTDIEVVPCEAPMTLGADAADAANFLFSMGPTRYNLRDVAPATVARVRAEVRDALVEFETADGVRVPGGVWIVTAARESRKGASGRGSHLPLSA</sequence>
<dbReference type="Proteomes" id="UP001550603">
    <property type="component" value="Unassembled WGS sequence"/>
</dbReference>
<evidence type="ECO:0000313" key="6">
    <source>
        <dbReference type="Proteomes" id="UP001550603"/>
    </source>
</evidence>
<organism evidence="5 6">
    <name type="scientific">Streptomyces olindensis</name>
    <dbReference type="NCBI Taxonomy" id="358823"/>
    <lineage>
        <taxon>Bacteria</taxon>
        <taxon>Bacillati</taxon>
        <taxon>Actinomycetota</taxon>
        <taxon>Actinomycetes</taxon>
        <taxon>Kitasatosporales</taxon>
        <taxon>Streptomycetaceae</taxon>
        <taxon>Streptomyces</taxon>
    </lineage>
</organism>
<feature type="domain" description="Methyltransferase" evidence="4">
    <location>
        <begin position="51"/>
        <end position="146"/>
    </location>
</feature>
<accession>A0ABV2XTU2</accession>
<keyword evidence="3" id="KW-0949">S-adenosyl-L-methionine</keyword>
<comment type="caution">
    <text evidence="5">The sequence shown here is derived from an EMBL/GenBank/DDBJ whole genome shotgun (WGS) entry which is preliminary data.</text>
</comment>
<dbReference type="PANTHER" id="PTHR43464">
    <property type="entry name" value="METHYLTRANSFERASE"/>
    <property type="match status" value="1"/>
</dbReference>
<dbReference type="EMBL" id="JBEYBN010000015">
    <property type="protein sequence ID" value="MEU2267438.1"/>
    <property type="molecule type" value="Genomic_DNA"/>
</dbReference>
<dbReference type="RefSeq" id="WP_359788497.1">
    <property type="nucleotide sequence ID" value="NZ_JBEYBN010000015.1"/>
</dbReference>
<evidence type="ECO:0000259" key="4">
    <source>
        <dbReference type="Pfam" id="PF13649"/>
    </source>
</evidence>
<proteinExistence type="predicted"/>
<evidence type="ECO:0000256" key="1">
    <source>
        <dbReference type="ARBA" id="ARBA00022603"/>
    </source>
</evidence>
<dbReference type="GO" id="GO:0008168">
    <property type="term" value="F:methyltransferase activity"/>
    <property type="evidence" value="ECO:0007669"/>
    <property type="project" value="UniProtKB-KW"/>
</dbReference>
<dbReference type="InterPro" id="IPR041698">
    <property type="entry name" value="Methyltransf_25"/>
</dbReference>
<dbReference type="EC" id="2.1.-.-" evidence="5"/>
<keyword evidence="2 5" id="KW-0808">Transferase</keyword>
<evidence type="ECO:0000256" key="3">
    <source>
        <dbReference type="ARBA" id="ARBA00022691"/>
    </source>
</evidence>
<dbReference type="PANTHER" id="PTHR43464:SF19">
    <property type="entry name" value="UBIQUINONE BIOSYNTHESIS O-METHYLTRANSFERASE, MITOCHONDRIAL"/>
    <property type="match status" value="1"/>
</dbReference>
<dbReference type="Gene3D" id="3.40.50.150">
    <property type="entry name" value="Vaccinia Virus protein VP39"/>
    <property type="match status" value="1"/>
</dbReference>
<evidence type="ECO:0000256" key="2">
    <source>
        <dbReference type="ARBA" id="ARBA00022679"/>
    </source>
</evidence>
<reference evidence="5 6" key="1">
    <citation type="submission" date="2024-06" db="EMBL/GenBank/DDBJ databases">
        <title>The Natural Products Discovery Center: Release of the First 8490 Sequenced Strains for Exploring Actinobacteria Biosynthetic Diversity.</title>
        <authorList>
            <person name="Kalkreuter E."/>
            <person name="Kautsar S.A."/>
            <person name="Yang D."/>
            <person name="Bader C.D."/>
            <person name="Teijaro C.N."/>
            <person name="Fluegel L."/>
            <person name="Davis C.M."/>
            <person name="Simpson J.R."/>
            <person name="Lauterbach L."/>
            <person name="Steele A.D."/>
            <person name="Gui C."/>
            <person name="Meng S."/>
            <person name="Li G."/>
            <person name="Viehrig K."/>
            <person name="Ye F."/>
            <person name="Su P."/>
            <person name="Kiefer A.F."/>
            <person name="Nichols A."/>
            <person name="Cepeda A.J."/>
            <person name="Yan W."/>
            <person name="Fan B."/>
            <person name="Jiang Y."/>
            <person name="Adhikari A."/>
            <person name="Zheng C.-J."/>
            <person name="Schuster L."/>
            <person name="Cowan T.M."/>
            <person name="Smanski M.J."/>
            <person name="Chevrette M.G."/>
            <person name="De Carvalho L.P.S."/>
            <person name="Shen B."/>
        </authorList>
    </citation>
    <scope>NUCLEOTIDE SEQUENCE [LARGE SCALE GENOMIC DNA]</scope>
    <source>
        <strain evidence="5 6">NPDC019583</strain>
    </source>
</reference>
<gene>
    <name evidence="5" type="ORF">ABZ568_13655</name>
</gene>
<dbReference type="SUPFAM" id="SSF53335">
    <property type="entry name" value="S-adenosyl-L-methionine-dependent methyltransferases"/>
    <property type="match status" value="1"/>
</dbReference>
<dbReference type="CDD" id="cd02440">
    <property type="entry name" value="AdoMet_MTases"/>
    <property type="match status" value="1"/>
</dbReference>
<evidence type="ECO:0000313" key="5">
    <source>
        <dbReference type="EMBL" id="MEU2267438.1"/>
    </source>
</evidence>